<keyword evidence="5" id="KW-0804">Transcription</keyword>
<dbReference type="InterPro" id="IPR013249">
    <property type="entry name" value="RNA_pol_sigma70_r4_t2"/>
</dbReference>
<dbReference type="HOGENOM" id="CLU_047691_3_0_0"/>
<keyword evidence="2" id="KW-0805">Transcription regulation</keyword>
<keyword evidence="3" id="KW-0731">Sigma factor</keyword>
<dbReference type="PANTHER" id="PTHR43133:SF8">
    <property type="entry name" value="RNA POLYMERASE SIGMA FACTOR HI_1459-RELATED"/>
    <property type="match status" value="1"/>
</dbReference>
<dbReference type="Pfam" id="PF04542">
    <property type="entry name" value="Sigma70_r2"/>
    <property type="match status" value="1"/>
</dbReference>
<protein>
    <submittedName>
        <fullName evidence="8">RNA polymerase sigma factor, sigma-70 family</fullName>
    </submittedName>
</protein>
<dbReference type="EMBL" id="CP003364">
    <property type="protein sequence ID" value="AGA29297.1"/>
    <property type="molecule type" value="Genomic_DNA"/>
</dbReference>
<dbReference type="GO" id="GO:0006352">
    <property type="term" value="P:DNA-templated transcription initiation"/>
    <property type="evidence" value="ECO:0007669"/>
    <property type="project" value="InterPro"/>
</dbReference>
<sequence length="227" mass="26402">MASEQGFKLLDSGFAVNSPPRNEPNWRVSRLEICDQARGRLALPTTRQIHDLELLVLRCQRGDHAAFEDLVRQWERKLFFYVRRLVGNEEDAWQILQEVWLQVLRGIRSLRDPRRLPVWLYAVTRNTVMSHHREEYARDRILDSAERLASSKEAEPGSFDDAELVYHGLAQIPRVDREVLTLFFLQDLSIDEVAEVLGIPPGTVKSRLFKAKKTLREILEPEGDHHD</sequence>
<dbReference type="Pfam" id="PF08281">
    <property type="entry name" value="Sigma70_r4_2"/>
    <property type="match status" value="1"/>
</dbReference>
<organism evidence="8 9">
    <name type="scientific">Singulisphaera acidiphila (strain ATCC BAA-1392 / DSM 18658 / VKM B-2454 / MOB10)</name>
    <dbReference type="NCBI Taxonomy" id="886293"/>
    <lineage>
        <taxon>Bacteria</taxon>
        <taxon>Pseudomonadati</taxon>
        <taxon>Planctomycetota</taxon>
        <taxon>Planctomycetia</taxon>
        <taxon>Isosphaerales</taxon>
        <taxon>Isosphaeraceae</taxon>
        <taxon>Singulisphaera</taxon>
    </lineage>
</organism>
<evidence type="ECO:0000259" key="7">
    <source>
        <dbReference type="Pfam" id="PF08281"/>
    </source>
</evidence>
<accession>L0DJ47</accession>
<comment type="similarity">
    <text evidence="1">Belongs to the sigma-70 factor family. ECF subfamily.</text>
</comment>
<dbReference type="SUPFAM" id="SSF88659">
    <property type="entry name" value="Sigma3 and sigma4 domains of RNA polymerase sigma factors"/>
    <property type="match status" value="1"/>
</dbReference>
<dbReference type="KEGG" id="saci:Sinac_5145"/>
<dbReference type="Gene3D" id="1.10.10.10">
    <property type="entry name" value="Winged helix-like DNA-binding domain superfamily/Winged helix DNA-binding domain"/>
    <property type="match status" value="1"/>
</dbReference>
<dbReference type="CDD" id="cd06171">
    <property type="entry name" value="Sigma70_r4"/>
    <property type="match status" value="1"/>
</dbReference>
<dbReference type="InterPro" id="IPR036388">
    <property type="entry name" value="WH-like_DNA-bd_sf"/>
</dbReference>
<dbReference type="GO" id="GO:0016987">
    <property type="term" value="F:sigma factor activity"/>
    <property type="evidence" value="ECO:0007669"/>
    <property type="project" value="UniProtKB-KW"/>
</dbReference>
<reference evidence="8 9" key="1">
    <citation type="submission" date="2012-02" db="EMBL/GenBank/DDBJ databases">
        <title>Complete sequence of chromosome of Singulisphaera acidiphila DSM 18658.</title>
        <authorList>
            <consortium name="US DOE Joint Genome Institute (JGI-PGF)"/>
            <person name="Lucas S."/>
            <person name="Copeland A."/>
            <person name="Lapidus A."/>
            <person name="Glavina del Rio T."/>
            <person name="Dalin E."/>
            <person name="Tice H."/>
            <person name="Bruce D."/>
            <person name="Goodwin L."/>
            <person name="Pitluck S."/>
            <person name="Peters L."/>
            <person name="Ovchinnikova G."/>
            <person name="Chertkov O."/>
            <person name="Kyrpides N."/>
            <person name="Mavromatis K."/>
            <person name="Ivanova N."/>
            <person name="Brettin T."/>
            <person name="Detter J.C."/>
            <person name="Han C."/>
            <person name="Larimer F."/>
            <person name="Land M."/>
            <person name="Hauser L."/>
            <person name="Markowitz V."/>
            <person name="Cheng J.-F."/>
            <person name="Hugenholtz P."/>
            <person name="Woyke T."/>
            <person name="Wu D."/>
            <person name="Tindall B."/>
            <person name="Pomrenke H."/>
            <person name="Brambilla E."/>
            <person name="Klenk H.-P."/>
            <person name="Eisen J.A."/>
        </authorList>
    </citation>
    <scope>NUCLEOTIDE SEQUENCE [LARGE SCALE GENOMIC DNA]</scope>
    <source>
        <strain evidence="9">ATCC BAA-1392 / DSM 18658 / VKM B-2454 / MOB10</strain>
    </source>
</reference>
<dbReference type="eggNOG" id="COG1595">
    <property type="taxonomic scope" value="Bacteria"/>
</dbReference>
<keyword evidence="9" id="KW-1185">Reference proteome</keyword>
<dbReference type="InterPro" id="IPR013324">
    <property type="entry name" value="RNA_pol_sigma_r3/r4-like"/>
</dbReference>
<evidence type="ECO:0000256" key="2">
    <source>
        <dbReference type="ARBA" id="ARBA00023015"/>
    </source>
</evidence>
<dbReference type="Proteomes" id="UP000010798">
    <property type="component" value="Chromosome"/>
</dbReference>
<dbReference type="STRING" id="886293.Sinac_5145"/>
<dbReference type="AlphaFoldDB" id="L0DJ47"/>
<dbReference type="GO" id="GO:0003677">
    <property type="term" value="F:DNA binding"/>
    <property type="evidence" value="ECO:0007669"/>
    <property type="project" value="UniProtKB-KW"/>
</dbReference>
<evidence type="ECO:0000256" key="1">
    <source>
        <dbReference type="ARBA" id="ARBA00010641"/>
    </source>
</evidence>
<evidence type="ECO:0000313" key="8">
    <source>
        <dbReference type="EMBL" id="AGA29297.1"/>
    </source>
</evidence>
<feature type="domain" description="RNA polymerase sigma factor 70 region 4 type 2" evidence="7">
    <location>
        <begin position="165"/>
        <end position="215"/>
    </location>
</feature>
<dbReference type="InterPro" id="IPR007627">
    <property type="entry name" value="RNA_pol_sigma70_r2"/>
</dbReference>
<name>L0DJ47_SINAD</name>
<dbReference type="InterPro" id="IPR014284">
    <property type="entry name" value="RNA_pol_sigma-70_dom"/>
</dbReference>
<evidence type="ECO:0000259" key="6">
    <source>
        <dbReference type="Pfam" id="PF04542"/>
    </source>
</evidence>
<dbReference type="InterPro" id="IPR039425">
    <property type="entry name" value="RNA_pol_sigma-70-like"/>
</dbReference>
<evidence type="ECO:0000313" key="9">
    <source>
        <dbReference type="Proteomes" id="UP000010798"/>
    </source>
</evidence>
<dbReference type="NCBIfam" id="TIGR02937">
    <property type="entry name" value="sigma70-ECF"/>
    <property type="match status" value="1"/>
</dbReference>
<keyword evidence="4" id="KW-0238">DNA-binding</keyword>
<dbReference type="SUPFAM" id="SSF88946">
    <property type="entry name" value="Sigma2 domain of RNA polymerase sigma factors"/>
    <property type="match status" value="1"/>
</dbReference>
<feature type="domain" description="RNA polymerase sigma-70 region 2" evidence="6">
    <location>
        <begin position="70"/>
        <end position="135"/>
    </location>
</feature>
<dbReference type="Gene3D" id="1.10.1740.10">
    <property type="match status" value="1"/>
</dbReference>
<evidence type="ECO:0000256" key="3">
    <source>
        <dbReference type="ARBA" id="ARBA00023082"/>
    </source>
</evidence>
<evidence type="ECO:0000256" key="5">
    <source>
        <dbReference type="ARBA" id="ARBA00023163"/>
    </source>
</evidence>
<dbReference type="PANTHER" id="PTHR43133">
    <property type="entry name" value="RNA POLYMERASE ECF-TYPE SIGMA FACTO"/>
    <property type="match status" value="1"/>
</dbReference>
<proteinExistence type="inferred from homology"/>
<dbReference type="InterPro" id="IPR013325">
    <property type="entry name" value="RNA_pol_sigma_r2"/>
</dbReference>
<gene>
    <name evidence="8" type="ordered locus">Sinac_5145</name>
</gene>
<evidence type="ECO:0000256" key="4">
    <source>
        <dbReference type="ARBA" id="ARBA00023125"/>
    </source>
</evidence>